<evidence type="ECO:0000313" key="10">
    <source>
        <dbReference type="Proteomes" id="UP001652741"/>
    </source>
</evidence>
<feature type="compositionally biased region" description="Acidic residues" evidence="8">
    <location>
        <begin position="1986"/>
        <end position="1999"/>
    </location>
</feature>
<organism evidence="10 11">
    <name type="scientific">Salmo salar</name>
    <name type="common">Atlantic salmon</name>
    <dbReference type="NCBI Taxonomy" id="8030"/>
    <lineage>
        <taxon>Eukaryota</taxon>
        <taxon>Metazoa</taxon>
        <taxon>Chordata</taxon>
        <taxon>Craniata</taxon>
        <taxon>Vertebrata</taxon>
        <taxon>Euteleostomi</taxon>
        <taxon>Actinopterygii</taxon>
        <taxon>Neopterygii</taxon>
        <taxon>Teleostei</taxon>
        <taxon>Protacanthopterygii</taxon>
        <taxon>Salmoniformes</taxon>
        <taxon>Salmonidae</taxon>
        <taxon>Salmoninae</taxon>
        <taxon>Salmo</taxon>
    </lineage>
</organism>
<feature type="compositionally biased region" description="Gly residues" evidence="8">
    <location>
        <begin position="2157"/>
        <end position="2176"/>
    </location>
</feature>
<feature type="region of interest" description="Disordered" evidence="8">
    <location>
        <begin position="1446"/>
        <end position="1521"/>
    </location>
</feature>
<feature type="domain" description="Zinc finger piccolo-type" evidence="9">
    <location>
        <begin position="1138"/>
        <end position="1194"/>
    </location>
</feature>
<feature type="compositionally biased region" description="Basic and acidic residues" evidence="8">
    <location>
        <begin position="1763"/>
        <end position="1774"/>
    </location>
</feature>
<feature type="region of interest" description="Disordered" evidence="8">
    <location>
        <begin position="1741"/>
        <end position="1788"/>
    </location>
</feature>
<dbReference type="InterPro" id="IPR011011">
    <property type="entry name" value="Znf_FYVE_PHD"/>
</dbReference>
<dbReference type="Pfam" id="PF05715">
    <property type="entry name" value="zf-piccolo"/>
    <property type="match status" value="3"/>
</dbReference>
<feature type="region of interest" description="Disordered" evidence="8">
    <location>
        <begin position="1"/>
        <end position="459"/>
    </location>
</feature>
<evidence type="ECO:0000256" key="6">
    <source>
        <dbReference type="ARBA" id="ARBA00023273"/>
    </source>
</evidence>
<gene>
    <name evidence="11" type="primary">LOC123724558</name>
</gene>
<feature type="compositionally biased region" description="Low complexity" evidence="8">
    <location>
        <begin position="334"/>
        <end position="354"/>
    </location>
</feature>
<dbReference type="SUPFAM" id="SSF57903">
    <property type="entry name" value="FYVE/PHD zinc finger"/>
    <property type="match status" value="3"/>
</dbReference>
<feature type="compositionally biased region" description="Polar residues" evidence="8">
    <location>
        <begin position="1510"/>
        <end position="1521"/>
    </location>
</feature>
<keyword evidence="4" id="KW-0862">Zinc</keyword>
<name>A0ABM3CDR8_SALSA</name>
<dbReference type="PANTHER" id="PTHR14113:SF6">
    <property type="entry name" value="PROTEIN PICCOLO"/>
    <property type="match status" value="1"/>
</dbReference>
<feature type="compositionally biased region" description="Polar residues" evidence="8">
    <location>
        <begin position="747"/>
        <end position="768"/>
    </location>
</feature>
<protein>
    <submittedName>
        <fullName evidence="11">Protein piccolo-like</fullName>
    </submittedName>
</protein>
<feature type="compositionally biased region" description="Basic and acidic residues" evidence="8">
    <location>
        <begin position="1036"/>
        <end position="1046"/>
    </location>
</feature>
<proteinExistence type="predicted"/>
<dbReference type="RefSeq" id="XP_045544686.1">
    <property type="nucleotide sequence ID" value="XM_045688730.1"/>
</dbReference>
<evidence type="ECO:0000256" key="2">
    <source>
        <dbReference type="ARBA" id="ARBA00022737"/>
    </source>
</evidence>
<feature type="compositionally biased region" description="Basic and acidic residues" evidence="8">
    <location>
        <begin position="1850"/>
        <end position="1863"/>
    </location>
</feature>
<dbReference type="Gene3D" id="3.30.40.10">
    <property type="entry name" value="Zinc/RING finger domain, C3HC4 (zinc finger)"/>
    <property type="match status" value="3"/>
</dbReference>
<feature type="compositionally biased region" description="Low complexity" evidence="8">
    <location>
        <begin position="976"/>
        <end position="996"/>
    </location>
</feature>
<feature type="compositionally biased region" description="Low complexity" evidence="8">
    <location>
        <begin position="542"/>
        <end position="557"/>
    </location>
</feature>
<evidence type="ECO:0000256" key="3">
    <source>
        <dbReference type="ARBA" id="ARBA00022771"/>
    </source>
</evidence>
<evidence type="ECO:0000256" key="7">
    <source>
        <dbReference type="ARBA" id="ARBA00034101"/>
    </source>
</evidence>
<feature type="region of interest" description="Disordered" evidence="8">
    <location>
        <begin position="925"/>
        <end position="1138"/>
    </location>
</feature>
<reference evidence="11" key="1">
    <citation type="submission" date="2025-08" db="UniProtKB">
        <authorList>
            <consortium name="RefSeq"/>
        </authorList>
    </citation>
    <scope>IDENTIFICATION</scope>
</reference>
<feature type="compositionally biased region" description="Basic and acidic residues" evidence="8">
    <location>
        <begin position="394"/>
        <end position="404"/>
    </location>
</feature>
<feature type="compositionally biased region" description="Basic and acidic residues" evidence="8">
    <location>
        <begin position="1297"/>
        <end position="1306"/>
    </location>
</feature>
<feature type="region of interest" description="Disordered" evidence="8">
    <location>
        <begin position="475"/>
        <end position="557"/>
    </location>
</feature>
<keyword evidence="2" id="KW-0677">Repeat</keyword>
<keyword evidence="1" id="KW-0479">Metal-binding</keyword>
<feature type="compositionally biased region" description="Polar residues" evidence="8">
    <location>
        <begin position="1098"/>
        <end position="1118"/>
    </location>
</feature>
<sequence>MKSQPLPSIVSTPVALQKENVTPAASQKPTPAPAKPQKEEIPVPAAGQKEITTPSVPQETPIPAGTPAPNADKKEETPPLGSTQNKQASPAVAEKENEEPRIVQKPVDQPIPATPKTSGAVATVQQQEKQTPATKASQQVQPQQAPMPDLETAPLKEPMTPASEKEKKNLAPGSPQKEVFPAVASQQDKTPVDKSTPTPVQHPPHQETPQQQEQQPQPLAGTQKGEPGKPQQQLPKGGASHAKSVPPPQAQPTKQESGGFFGFGGAKSQPAQSKPEDSVSGKMLGFGSSIFSSLPPKVSMTPALVKETPAPGSSQKKEVSPTVVCQQDQTSVDKPTPTVVQQPPQQKTLQQQGQPPQPSAEAAKSEPDISIIEAAKAADTQNPASPVPAQKAPLENRRTSEPHKPPQQPIPGRRESSAFPATKQPPKQESGGLFGFGGPKSQSASSKPEESVSGKMFGFGSSIFSSASTLITSVVQDEPRTTPPASPKISALAQTSPKMPPANETKLPAAQKAEEKKAAQPQKANIPPSVHAKVDKPPSAPPKGAASSQPAPKAGQSTCPLCKVELNKGSKDPPNYNTCTECKNTVCNLCGFNPMPHETVKEWLCLTCQMQRALGAMEPPGPPMMKSQPLPSIVSTPVALQKENVTPAASQKPTPAPAKPQKEEIPVPAAGQKEITTPSVPQETPIPAGTPAPNADKKEETPPLGSTQNKQASPAVAEKENEEPRIVQKPVDQPIPATPKTSGAVATVQQQEKQTPATKASQQVQPQQAPMPDLETAPLKEPMTPASEKEKKNLAPGSPQKEVFPAVASQQDKTPVDKSTPTPVQHPPHQETPQQQEQQPQPLAGTQKGEPGKPQQQLPKGGASHAKSVPPPQAQPTKQESGGFFGFGGAKSQPAQSKPEDSVSGKMLGFGSSIFSSASTLITSAVQDEHRTTPPASPKVSMTPALVKETPAPGSSQKKEVSPTVVCQQDQKSVDKPTPTVVQQPPQQKTLQQQGQPPQPSAEAAKSEPDISIIEAAKAADTQNPASPVPAQKAPLENRRTSEPHKPPQQPIPGRRESSAFPATKQPPSRNQEAYLALEVPNLSLPPQSPKKSRGEESSATPEGQYPPISTCQSGQTPSAPPKGAASSQPAPKAGQSTCPLCKVELNKGSKDPPNYNTCTECKNTVCNLCGFNPMPHETVKEWLCLTCQMQRALGAMEPPGPPMMKSQPLPSIVSTPVALQKENVTPAASQKPTPAPAKPQKEEIPVPAAGQKEITTPSVPQETPIPAGTPAPNADKKEETPPLGSTQNKQASPAVAEKENEEPRIVQKPVDQPLPATPKSSGAATPVQQQEKQTPSLQQPATKPPPQIQPQPAPKPDPKTAPLKQEPGHSPQQFPKGGSSPAKPVPESHAPPAKQSGGFFGFGGTKSHPKPEDSVSEKMFGFGSSIFSSASTLITSAVQDEPLTTLPASPKVSLTAHASPKMPPANETKPPAALRSEEKKAEQPQHVKVPPSVHAKVDKLPSDPPKGGASSQPAPKAGQSTCPLCKVELNKGSKDPPNYNTCTECKNTICNLCGFNPMTHETEKEWLCLNCQTQRALSGQLGDLGKVAQPQPIKTQAQPTPLPVVATTKTEPQPFPKTQPPSQAVPLTSVPTLPTPTPALAQKELEPKMEVPKAEAPMTVAKAEAPETEVRKAEISKTEAPKMEPSVAEFPKAVLPKPVPPKSEPPKTDAAAVVAPVASVLVTEAMTPPAPLSTPVATAVAVTPATVEEKPEAEAQPTELPKPAEEKVEKQPKQQEPLYVDPQPVQTDIIKEVATPLVEKVDDALPEPQQILTEKETVKEKEKEPTAASLLADQVVAEVPSSPDSSFEADIKPEDYSDKSQDGPDIFPISQGSYTSEGELNELQTVRDVPIMDTTPDTAMPAKEEGNGAKRLLSYVPMEESSGSEPSPSPKLQRRRLSAIAVSTAASSSSEDYKDDSPTDSPPDSPDSFVNEEELIRRQIMGMMGEEEMSLSEEEEKEEKESRVEETMDAVVDNTSCKDKPLLKKGSIDDEDSPARIPSLPGSERKSIVESAELTEQITVYKKAMPMTPQRTKSMDDGVLEVESITDSLEDRSKGEGSSSVQVSSFTPGTSPTSASSLEEDSDSSPSHKRSGEGKQPRKAKHRHTRPAIPHHRGLVRGGGAQGGGGSPQGAGETEGFGPAAGEEDLQEVQKG</sequence>
<evidence type="ECO:0000256" key="4">
    <source>
        <dbReference type="ARBA" id="ARBA00022833"/>
    </source>
</evidence>
<evidence type="ECO:0000313" key="11">
    <source>
        <dbReference type="RefSeq" id="XP_045544686.1"/>
    </source>
</evidence>
<feature type="compositionally biased region" description="Basic residues" evidence="8">
    <location>
        <begin position="2138"/>
        <end position="2156"/>
    </location>
</feature>
<feature type="compositionally biased region" description="Polar residues" evidence="8">
    <location>
        <begin position="808"/>
        <end position="820"/>
    </location>
</feature>
<feature type="domain" description="Zinc finger piccolo-type" evidence="9">
    <location>
        <begin position="1522"/>
        <end position="1578"/>
    </location>
</feature>
<feature type="compositionally biased region" description="Basic and acidic residues" evidence="8">
    <location>
        <begin position="1476"/>
        <end position="1486"/>
    </location>
</feature>
<evidence type="ECO:0000256" key="8">
    <source>
        <dbReference type="SAM" id="MobiDB-lite"/>
    </source>
</evidence>
<feature type="compositionally biased region" description="Basic and acidic residues" evidence="8">
    <location>
        <begin position="2017"/>
        <end position="2029"/>
    </location>
</feature>
<keyword evidence="5" id="KW-0770">Synapse</keyword>
<accession>A0ABM3CDR8</accession>
<dbReference type="InterPro" id="IPR008899">
    <property type="entry name" value="Znf_piccolo"/>
</dbReference>
<feature type="compositionally biased region" description="Low complexity" evidence="8">
    <location>
        <begin position="1939"/>
        <end position="1951"/>
    </location>
</feature>
<evidence type="ECO:0000256" key="5">
    <source>
        <dbReference type="ARBA" id="ARBA00023018"/>
    </source>
</evidence>
<feature type="compositionally biased region" description="Acidic residues" evidence="8">
    <location>
        <begin position="2183"/>
        <end position="2193"/>
    </location>
</feature>
<feature type="compositionally biased region" description="Polar residues" evidence="8">
    <location>
        <begin position="323"/>
        <end position="333"/>
    </location>
</feature>
<feature type="compositionally biased region" description="Pro residues" evidence="8">
    <location>
        <begin position="1343"/>
        <end position="1356"/>
    </location>
</feature>
<feature type="compositionally biased region" description="Low complexity" evidence="8">
    <location>
        <begin position="831"/>
        <end position="842"/>
    </location>
</feature>
<feature type="compositionally biased region" description="Polar residues" evidence="8">
    <location>
        <begin position="1319"/>
        <end position="1338"/>
    </location>
</feature>
<feature type="compositionally biased region" description="Polar residues" evidence="8">
    <location>
        <begin position="184"/>
        <end position="196"/>
    </location>
</feature>
<keyword evidence="10" id="KW-1185">Reference proteome</keyword>
<dbReference type="InterPro" id="IPR052098">
    <property type="entry name" value="Presynaptic_Scaffold_Bsn/Pclo"/>
</dbReference>
<dbReference type="Proteomes" id="UP001652741">
    <property type="component" value="Chromosome ssa10"/>
</dbReference>
<feature type="region of interest" description="Disordered" evidence="8">
    <location>
        <begin position="1610"/>
        <end position="1639"/>
    </location>
</feature>
<feature type="compositionally biased region" description="Polar residues" evidence="8">
    <location>
        <begin position="1126"/>
        <end position="1138"/>
    </location>
</feature>
<feature type="compositionally biased region" description="Polar residues" evidence="8">
    <location>
        <begin position="2097"/>
        <end position="2114"/>
    </location>
</feature>
<feature type="compositionally biased region" description="Polar residues" evidence="8">
    <location>
        <begin position="1"/>
        <end position="11"/>
    </location>
</feature>
<evidence type="ECO:0000259" key="9">
    <source>
        <dbReference type="Pfam" id="PF05715"/>
    </source>
</evidence>
<feature type="compositionally biased region" description="Low complexity" evidence="8">
    <location>
        <begin position="207"/>
        <end position="218"/>
    </location>
</feature>
<feature type="region of interest" description="Disordered" evidence="8">
    <location>
        <begin position="1225"/>
        <end position="1419"/>
    </location>
</feature>
<keyword evidence="6" id="KW-0966">Cell projection</keyword>
<feature type="region of interest" description="Disordered" evidence="8">
    <location>
        <begin position="1802"/>
        <end position="2193"/>
    </location>
</feature>
<feature type="region of interest" description="Disordered" evidence="8">
    <location>
        <begin position="1664"/>
        <end position="1711"/>
    </location>
</feature>
<feature type="compositionally biased region" description="Basic and acidic residues" evidence="8">
    <location>
        <begin position="1814"/>
        <end position="1826"/>
    </location>
</feature>
<comment type="subcellular location">
    <subcellularLocation>
        <location evidence="7">Presynaptic active zone</location>
    </subcellularLocation>
</comment>
<evidence type="ECO:0000256" key="1">
    <source>
        <dbReference type="ARBA" id="ARBA00022723"/>
    </source>
</evidence>
<keyword evidence="3" id="KW-0863">Zinc-finger</keyword>
<feature type="compositionally biased region" description="Basic and acidic residues" evidence="8">
    <location>
        <begin position="93"/>
        <end position="102"/>
    </location>
</feature>
<feature type="region of interest" description="Disordered" evidence="8">
    <location>
        <begin position="645"/>
        <end position="911"/>
    </location>
</feature>
<feature type="compositionally biased region" description="Basic and acidic residues" evidence="8">
    <location>
        <begin position="1665"/>
        <end position="1683"/>
    </location>
</feature>
<dbReference type="PANTHER" id="PTHR14113">
    <property type="entry name" value="PICCOLO/BASSOON"/>
    <property type="match status" value="1"/>
</dbReference>
<dbReference type="GeneID" id="123724558"/>
<feature type="compositionally biased region" description="Polar residues" evidence="8">
    <location>
        <begin position="123"/>
        <end position="144"/>
    </location>
</feature>
<feature type="domain" description="Zinc finger piccolo-type" evidence="9">
    <location>
        <begin position="558"/>
        <end position="614"/>
    </location>
</feature>
<feature type="compositionally biased region" description="Polar residues" evidence="8">
    <location>
        <begin position="1871"/>
        <end position="1885"/>
    </location>
</feature>
<dbReference type="InterPro" id="IPR013083">
    <property type="entry name" value="Znf_RING/FYVE/PHD"/>
</dbReference>
<feature type="compositionally biased region" description="Basic and acidic residues" evidence="8">
    <location>
        <begin position="717"/>
        <end position="726"/>
    </location>
</feature>